<reference evidence="1 2" key="1">
    <citation type="journal article" date="2024" name="Ann. Entomol. Soc. Am.">
        <title>Genomic analyses of the southern and eastern yellowjacket wasps (Hymenoptera: Vespidae) reveal evolutionary signatures of social life.</title>
        <authorList>
            <person name="Catto M.A."/>
            <person name="Caine P.B."/>
            <person name="Orr S.E."/>
            <person name="Hunt B.G."/>
            <person name="Goodisman M.A.D."/>
        </authorList>
    </citation>
    <scope>NUCLEOTIDE SEQUENCE [LARGE SCALE GENOMIC DNA]</scope>
    <source>
        <strain evidence="1">232</strain>
        <tissue evidence="1">Head and thorax</tissue>
    </source>
</reference>
<dbReference type="Proteomes" id="UP001607303">
    <property type="component" value="Unassembled WGS sequence"/>
</dbReference>
<sequence>MVLLTLLPEYNVKHCLQIDAYPLVNLTMSPGTNSCPGSSQMETFIQAVLSATLNVRTSRFSLVIVG</sequence>
<accession>A0ABD2BXG3</accession>
<gene>
    <name evidence="1" type="ORF">V1477_012421</name>
</gene>
<evidence type="ECO:0000313" key="1">
    <source>
        <dbReference type="EMBL" id="KAL2737465.1"/>
    </source>
</evidence>
<proteinExistence type="predicted"/>
<name>A0ABD2BXG3_VESMC</name>
<comment type="caution">
    <text evidence="1">The sequence shown here is derived from an EMBL/GenBank/DDBJ whole genome shotgun (WGS) entry which is preliminary data.</text>
</comment>
<dbReference type="EMBL" id="JAYRBN010000065">
    <property type="protein sequence ID" value="KAL2737465.1"/>
    <property type="molecule type" value="Genomic_DNA"/>
</dbReference>
<dbReference type="AlphaFoldDB" id="A0ABD2BXG3"/>
<keyword evidence="2" id="KW-1185">Reference proteome</keyword>
<evidence type="ECO:0000313" key="2">
    <source>
        <dbReference type="Proteomes" id="UP001607303"/>
    </source>
</evidence>
<organism evidence="1 2">
    <name type="scientific">Vespula maculifrons</name>
    <name type="common">Eastern yellow jacket</name>
    <name type="synonym">Wasp</name>
    <dbReference type="NCBI Taxonomy" id="7453"/>
    <lineage>
        <taxon>Eukaryota</taxon>
        <taxon>Metazoa</taxon>
        <taxon>Ecdysozoa</taxon>
        <taxon>Arthropoda</taxon>
        <taxon>Hexapoda</taxon>
        <taxon>Insecta</taxon>
        <taxon>Pterygota</taxon>
        <taxon>Neoptera</taxon>
        <taxon>Endopterygota</taxon>
        <taxon>Hymenoptera</taxon>
        <taxon>Apocrita</taxon>
        <taxon>Aculeata</taxon>
        <taxon>Vespoidea</taxon>
        <taxon>Vespidae</taxon>
        <taxon>Vespinae</taxon>
        <taxon>Vespula</taxon>
    </lineage>
</organism>
<protein>
    <submittedName>
        <fullName evidence="1">mRNA export factor</fullName>
    </submittedName>
</protein>